<evidence type="ECO:0000313" key="4">
    <source>
        <dbReference type="Proteomes" id="UP000192356"/>
    </source>
</evidence>
<evidence type="ECO:0000313" key="2">
    <source>
        <dbReference type="EMBL" id="ORD97432.1"/>
    </source>
</evidence>
<dbReference type="EMBL" id="LTAI01000242">
    <property type="protein sequence ID" value="ORD99278.1"/>
    <property type="molecule type" value="Genomic_DNA"/>
</dbReference>
<evidence type="ECO:0000313" key="5">
    <source>
        <dbReference type="Proteomes" id="UP000192501"/>
    </source>
</evidence>
<dbReference type="VEuPathDB" id="MicrosporidiaDB:HERIO_713"/>
<keyword evidence="1" id="KW-0472">Membrane</keyword>
<dbReference type="VEuPathDB" id="MicrosporidiaDB:A0H76_1116"/>
<dbReference type="Proteomes" id="UP000192356">
    <property type="component" value="Unassembled WGS sequence"/>
</dbReference>
<dbReference type="AlphaFoldDB" id="A0A1X0QHM4"/>
<reference evidence="4 5" key="1">
    <citation type="journal article" date="2017" name="Environ. Microbiol.">
        <title>Decay of the glycolytic pathway and adaptation to intranuclear parasitism within Enterocytozoonidae microsporidia.</title>
        <authorList>
            <person name="Wiredu Boakye D."/>
            <person name="Jaroenlak P."/>
            <person name="Prachumwat A."/>
            <person name="Williams T.A."/>
            <person name="Bateman K.S."/>
            <person name="Itsathitphaisarn O."/>
            <person name="Sritunyalucksana K."/>
            <person name="Paszkiewicz K.H."/>
            <person name="Moore K.A."/>
            <person name="Stentiford G.D."/>
            <person name="Williams B.A."/>
        </authorList>
    </citation>
    <scope>NUCLEOTIDE SEQUENCE [LARGE SCALE GENOMIC DNA]</scope>
    <source>
        <strain evidence="5">canceri</strain>
        <strain evidence="3">Canceri</strain>
        <strain evidence="2 4">GB1</strain>
    </source>
</reference>
<protein>
    <submittedName>
        <fullName evidence="3">Uncharacterized protein</fullName>
    </submittedName>
</protein>
<dbReference type="Proteomes" id="UP000192501">
    <property type="component" value="Unassembled WGS sequence"/>
</dbReference>
<evidence type="ECO:0000313" key="3">
    <source>
        <dbReference type="EMBL" id="ORD99278.1"/>
    </source>
</evidence>
<dbReference type="EMBL" id="LVKB01000023">
    <property type="protein sequence ID" value="ORD97432.1"/>
    <property type="molecule type" value="Genomic_DNA"/>
</dbReference>
<gene>
    <name evidence="3" type="ORF">A0H76_1116</name>
    <name evidence="2" type="ORF">HERIO_713</name>
</gene>
<keyword evidence="1" id="KW-1133">Transmembrane helix</keyword>
<proteinExistence type="predicted"/>
<sequence>MFYNNEQNINDFSLRNILAKVTNKEIYNKEDKKCICEVVDYKKKFFCMGKCSKKNCVECPKLYINEQEVSVIDPNNTVKYLHKQILISLEFLSDCNTFLRFREYEIYEMNDNILWGREVKQNLEVEISIFACYNNEPGRLIFYYSKNNDLPNISFNKGICPLMFTKHCDQRNSIEYVKEDLVYHTGTVIDSYFIFERYNKELTRKFKVSWFKFILSYLRLDLLSFLLILLLNLFN</sequence>
<organism evidence="3 5">
    <name type="scientific">Hepatospora eriocheir</name>
    <dbReference type="NCBI Taxonomy" id="1081669"/>
    <lineage>
        <taxon>Eukaryota</taxon>
        <taxon>Fungi</taxon>
        <taxon>Fungi incertae sedis</taxon>
        <taxon>Microsporidia</taxon>
        <taxon>Hepatosporidae</taxon>
        <taxon>Hepatospora</taxon>
    </lineage>
</organism>
<evidence type="ECO:0000256" key="1">
    <source>
        <dbReference type="SAM" id="Phobius"/>
    </source>
</evidence>
<comment type="caution">
    <text evidence="3">The sequence shown here is derived from an EMBL/GenBank/DDBJ whole genome shotgun (WGS) entry which is preliminary data.</text>
</comment>
<keyword evidence="4" id="KW-1185">Reference proteome</keyword>
<keyword evidence="1" id="KW-0812">Transmembrane</keyword>
<feature type="transmembrane region" description="Helical" evidence="1">
    <location>
        <begin position="214"/>
        <end position="234"/>
    </location>
</feature>
<accession>A0A1X0QHM4</accession>
<name>A0A1X0QHM4_9MICR</name>